<evidence type="ECO:0000256" key="2">
    <source>
        <dbReference type="ARBA" id="ARBA00022801"/>
    </source>
</evidence>
<protein>
    <recommendedName>
        <fullName evidence="7">AB hydrolase-1 domain-containing protein</fullName>
    </recommendedName>
</protein>
<evidence type="ECO:0000259" key="3">
    <source>
        <dbReference type="Pfam" id="PF00561"/>
    </source>
</evidence>
<dbReference type="InterPro" id="IPR013595">
    <property type="entry name" value="Pept_S33_TAP-like_C"/>
</dbReference>
<dbReference type="GeneID" id="18915578"/>
<dbReference type="PANTHER" id="PTHR43248">
    <property type="entry name" value="2-SUCCINYL-6-HYDROXY-2,4-CYCLOHEXADIENE-1-CARBOXYLATE SYNTHASE"/>
    <property type="match status" value="1"/>
</dbReference>
<dbReference type="InterPro" id="IPR029058">
    <property type="entry name" value="AB_hydrolase_fold"/>
</dbReference>
<keyword evidence="2" id="KW-0378">Hydrolase</keyword>
<dbReference type="PANTHER" id="PTHR43248:SF25">
    <property type="entry name" value="AB HYDROLASE-1 DOMAIN-CONTAINING PROTEIN-RELATED"/>
    <property type="match status" value="1"/>
</dbReference>
<dbReference type="AlphaFoldDB" id="K5X6F8"/>
<dbReference type="InterPro" id="IPR051601">
    <property type="entry name" value="Serine_prot/Carboxylest_S33"/>
</dbReference>
<dbReference type="RefSeq" id="XP_007393749.1">
    <property type="nucleotide sequence ID" value="XM_007393687.1"/>
</dbReference>
<dbReference type="SUPFAM" id="SSF53474">
    <property type="entry name" value="alpha/beta-Hydrolases"/>
    <property type="match status" value="1"/>
</dbReference>
<dbReference type="KEGG" id="pco:PHACADRAFT_252751"/>
<reference evidence="5 6" key="1">
    <citation type="journal article" date="2012" name="BMC Genomics">
        <title>Comparative genomics of the white-rot fungi, Phanerochaete carnosa and P. chrysosporium, to elucidate the genetic basis of the distinct wood types they colonize.</title>
        <authorList>
            <person name="Suzuki H."/>
            <person name="MacDonald J."/>
            <person name="Syed K."/>
            <person name="Salamov A."/>
            <person name="Hori C."/>
            <person name="Aerts A."/>
            <person name="Henrissat B."/>
            <person name="Wiebenga A."/>
            <person name="vanKuyk P.A."/>
            <person name="Barry K."/>
            <person name="Lindquist E."/>
            <person name="LaButti K."/>
            <person name="Lapidus A."/>
            <person name="Lucas S."/>
            <person name="Coutinho P."/>
            <person name="Gong Y."/>
            <person name="Samejima M."/>
            <person name="Mahadevan R."/>
            <person name="Abou-Zaid M."/>
            <person name="de Vries R.P."/>
            <person name="Igarashi K."/>
            <person name="Yadav J.S."/>
            <person name="Grigoriev I.V."/>
            <person name="Master E.R."/>
        </authorList>
    </citation>
    <scope>NUCLEOTIDE SEQUENCE [LARGE SCALE GENOMIC DNA]</scope>
    <source>
        <strain evidence="5 6">HHB-10118-sp</strain>
    </source>
</reference>
<dbReference type="Pfam" id="PF00561">
    <property type="entry name" value="Abhydrolase_1"/>
    <property type="match status" value="1"/>
</dbReference>
<evidence type="ECO:0000313" key="6">
    <source>
        <dbReference type="Proteomes" id="UP000008370"/>
    </source>
</evidence>
<evidence type="ECO:0000256" key="1">
    <source>
        <dbReference type="ARBA" id="ARBA00010088"/>
    </source>
</evidence>
<sequence>MVPLDYAVPNGLQAVISLVKVPSKFSPGDKNYRGPILFKPGGPGGSGVGFVAGSGATFQKLIGDEFDIVGFDPRGVSRTTPPVVVFKDQAEDATWRLRELEDPVPNTTADAVPRLWAKAQVFGMLVNQTAQGSAPYVGTALVARDMLNIMRAHGFDKIQYWGFSYGTVLGATFAAMFPDHVGRLIIDGVVDSENYYSGLWSNNLLDTDLALHTVLDACVAAGPLSCALYESTTEKVHDRLTAIFDNLKKQPLPVYSNETRIEYGLVDYKFARLALFGQLYSPYGRATLYPSMLVLNALAQLEKGDGLPLGRLLGIVPVRAPFTCECPGDPRPPVVATPGALAAIVCADADPARAVDTVEDLEEHFVRMREHSEFADQWPLRVLCTGWKVKPVERFAGPFIGNTSFPMLLIGNTADPVTPLAHAQKMSRGFNNSVVLHQDSAGHCTFAATSICTAKVIREYFREGKLPKNGTVCPVESSIFPSDNEIRSVQALEGEDREVMEAWRKIRESFDVPKLGLAF</sequence>
<dbReference type="GO" id="GO:0016787">
    <property type="term" value="F:hydrolase activity"/>
    <property type="evidence" value="ECO:0007669"/>
    <property type="project" value="UniProtKB-KW"/>
</dbReference>
<organism evidence="5 6">
    <name type="scientific">Phanerochaete carnosa (strain HHB-10118-sp)</name>
    <name type="common">White-rot fungus</name>
    <name type="synonym">Peniophora carnosa</name>
    <dbReference type="NCBI Taxonomy" id="650164"/>
    <lineage>
        <taxon>Eukaryota</taxon>
        <taxon>Fungi</taxon>
        <taxon>Dikarya</taxon>
        <taxon>Basidiomycota</taxon>
        <taxon>Agaricomycotina</taxon>
        <taxon>Agaricomycetes</taxon>
        <taxon>Polyporales</taxon>
        <taxon>Phanerochaetaceae</taxon>
        <taxon>Phanerochaete</taxon>
    </lineage>
</organism>
<accession>K5X6F8</accession>
<dbReference type="OrthoDB" id="425534at2759"/>
<keyword evidence="6" id="KW-1185">Reference proteome</keyword>
<dbReference type="InParanoid" id="K5X6F8"/>
<dbReference type="Gene3D" id="3.40.50.1820">
    <property type="entry name" value="alpha/beta hydrolase"/>
    <property type="match status" value="1"/>
</dbReference>
<dbReference type="EMBL" id="JH930470">
    <property type="protein sequence ID" value="EKM58437.1"/>
    <property type="molecule type" value="Genomic_DNA"/>
</dbReference>
<dbReference type="Proteomes" id="UP000008370">
    <property type="component" value="Unassembled WGS sequence"/>
</dbReference>
<feature type="domain" description="AB hydrolase-1" evidence="3">
    <location>
        <begin position="35"/>
        <end position="192"/>
    </location>
</feature>
<evidence type="ECO:0000313" key="5">
    <source>
        <dbReference type="EMBL" id="EKM58437.1"/>
    </source>
</evidence>
<evidence type="ECO:0000259" key="4">
    <source>
        <dbReference type="Pfam" id="PF08386"/>
    </source>
</evidence>
<name>K5X6F8_PHACS</name>
<evidence type="ECO:0008006" key="7">
    <source>
        <dbReference type="Google" id="ProtNLM"/>
    </source>
</evidence>
<gene>
    <name evidence="5" type="ORF">PHACADRAFT_252751</name>
</gene>
<proteinExistence type="inferred from homology"/>
<comment type="similarity">
    <text evidence="1">Belongs to the peptidase S33 family.</text>
</comment>
<feature type="domain" description="Peptidase S33 tripeptidyl aminopeptidase-like C-terminal" evidence="4">
    <location>
        <begin position="376"/>
        <end position="473"/>
    </location>
</feature>
<dbReference type="HOGENOM" id="CLU_013364_5_2_1"/>
<dbReference type="Pfam" id="PF08386">
    <property type="entry name" value="Abhydrolase_4"/>
    <property type="match status" value="1"/>
</dbReference>
<dbReference type="InterPro" id="IPR000073">
    <property type="entry name" value="AB_hydrolase_1"/>
</dbReference>